<protein>
    <submittedName>
        <fullName evidence="1">Uncharacterized protein</fullName>
    </submittedName>
</protein>
<dbReference type="HOGENOM" id="CLU_2536043_0_0_4"/>
<evidence type="ECO:0000313" key="1">
    <source>
        <dbReference type="EMBL" id="ABF75925.1"/>
    </source>
</evidence>
<proteinExistence type="predicted"/>
<sequence length="83" mass="9078">MAQTPSQPVKAARRLPLRTENAKSGCPIDRYYPAAPVIVVVAARDIKTAETHNAMRRADKAGRMPATPTYRRLCAAVRQSTDA</sequence>
<accession>A0A0H2XNE1</accession>
<dbReference type="EMBL" id="CP000378">
    <property type="protein sequence ID" value="ABF75925.1"/>
    <property type="molecule type" value="Genomic_DNA"/>
</dbReference>
<organism evidence="1">
    <name type="scientific">Burkholderia orbicola (strain AU 1054)</name>
    <dbReference type="NCBI Taxonomy" id="331271"/>
    <lineage>
        <taxon>Bacteria</taxon>
        <taxon>Pseudomonadati</taxon>
        <taxon>Pseudomonadota</taxon>
        <taxon>Betaproteobacteria</taxon>
        <taxon>Burkholderiales</taxon>
        <taxon>Burkholderiaceae</taxon>
        <taxon>Burkholderia</taxon>
        <taxon>Burkholderia cepacia complex</taxon>
        <taxon>Burkholderia orbicola</taxon>
    </lineage>
</organism>
<gene>
    <name evidence="1" type="ordered locus">Bcen_1017</name>
</gene>
<dbReference type="AlphaFoldDB" id="A0A0H2XNE1"/>
<reference evidence="1" key="1">
    <citation type="submission" date="2006-05" db="EMBL/GenBank/DDBJ databases">
        <title>Complete sequence of chromosome 1 of Burkholderia cenocepacia AU 1054.</title>
        <authorList>
            <consortium name="US DOE Joint Genome Institute"/>
            <person name="Copeland A."/>
            <person name="Lucas S."/>
            <person name="Lapidus A."/>
            <person name="Barry K."/>
            <person name="Detter J.C."/>
            <person name="Glavina del Rio T."/>
            <person name="Hammon N."/>
            <person name="Israni S."/>
            <person name="Dalin E."/>
            <person name="Tice H."/>
            <person name="Pitluck S."/>
            <person name="Chain P."/>
            <person name="Malfatti S."/>
            <person name="Shin M."/>
            <person name="Vergez L."/>
            <person name="Schmutz J."/>
            <person name="Larimer F."/>
            <person name="Land M."/>
            <person name="Hauser L."/>
            <person name="Kyrpides N."/>
            <person name="Lykidis A."/>
            <person name="LiPuma J.J."/>
            <person name="Konstantinidis K."/>
            <person name="Tiedje J.M."/>
            <person name="Richardson P."/>
        </authorList>
    </citation>
    <scope>NUCLEOTIDE SEQUENCE [LARGE SCALE GENOMIC DNA]</scope>
    <source>
        <strain evidence="1">AU 1054</strain>
    </source>
</reference>
<name>A0A0H2XNE1_BURO1</name>